<evidence type="ECO:0000313" key="2">
    <source>
        <dbReference type="EnsemblPlants" id="KRH63229"/>
    </source>
</evidence>
<protein>
    <submittedName>
        <fullName evidence="1 2">Uncharacterized protein</fullName>
    </submittedName>
</protein>
<sequence>MIFSVFSFSEGGKRRKEKKAWCETLRVNWLVEFSISCGSFVEPINPFFLCMYT</sequence>
<gene>
    <name evidence="1" type="ORF">GLYMA_04G162300</name>
</gene>
<reference evidence="2" key="2">
    <citation type="submission" date="2018-02" db="UniProtKB">
        <authorList>
            <consortium name="EnsemblPlants"/>
        </authorList>
    </citation>
    <scope>IDENTIFICATION</scope>
    <source>
        <strain evidence="2">Williams 82</strain>
    </source>
</reference>
<evidence type="ECO:0000313" key="1">
    <source>
        <dbReference type="EMBL" id="KRH63229.1"/>
    </source>
</evidence>
<dbReference type="Gramene" id="KRH63229">
    <property type="protein sequence ID" value="KRH63229"/>
    <property type="gene ID" value="GLYMA_04G162300"/>
</dbReference>
<keyword evidence="3" id="KW-1185">Reference proteome</keyword>
<reference evidence="1" key="3">
    <citation type="submission" date="2018-07" db="EMBL/GenBank/DDBJ databases">
        <title>WGS assembly of Glycine max.</title>
        <authorList>
            <person name="Schmutz J."/>
            <person name="Cannon S."/>
            <person name="Schlueter J."/>
            <person name="Ma J."/>
            <person name="Mitros T."/>
            <person name="Nelson W."/>
            <person name="Hyten D."/>
            <person name="Song Q."/>
            <person name="Thelen J."/>
            <person name="Cheng J."/>
            <person name="Xu D."/>
            <person name="Hellsten U."/>
            <person name="May G."/>
            <person name="Yu Y."/>
            <person name="Sakurai T."/>
            <person name="Umezawa T."/>
            <person name="Bhattacharyya M."/>
            <person name="Sandhu D."/>
            <person name="Valliyodan B."/>
            <person name="Lindquist E."/>
            <person name="Peto M."/>
            <person name="Grant D."/>
            <person name="Shu S."/>
            <person name="Goodstein D."/>
            <person name="Barry K."/>
            <person name="Futrell-Griggs M."/>
            <person name="Abernathy B."/>
            <person name="Du J."/>
            <person name="Tian Z."/>
            <person name="Zhu L."/>
            <person name="Gill N."/>
            <person name="Joshi T."/>
            <person name="Libault M."/>
            <person name="Sethuraman A."/>
            <person name="Zhang X."/>
            <person name="Shinozaki K."/>
            <person name="Nguyen H."/>
            <person name="Wing R."/>
            <person name="Cregan P."/>
            <person name="Specht J."/>
            <person name="Grimwood J."/>
            <person name="Rokhsar D."/>
            <person name="Stacey G."/>
            <person name="Shoemaker R."/>
            <person name="Jackson S."/>
        </authorList>
    </citation>
    <scope>NUCLEOTIDE SEQUENCE</scope>
    <source>
        <tissue evidence="1">Callus</tissue>
    </source>
</reference>
<dbReference type="EMBL" id="CM000837">
    <property type="protein sequence ID" value="KRH63229.1"/>
    <property type="molecule type" value="Genomic_DNA"/>
</dbReference>
<dbReference type="EnsemblPlants" id="KRH63229">
    <property type="protein sequence ID" value="KRH63229"/>
    <property type="gene ID" value="GLYMA_04G162300"/>
</dbReference>
<organism evidence="2">
    <name type="scientific">Glycine max</name>
    <name type="common">Soybean</name>
    <name type="synonym">Glycine hispida</name>
    <dbReference type="NCBI Taxonomy" id="3847"/>
    <lineage>
        <taxon>Eukaryota</taxon>
        <taxon>Viridiplantae</taxon>
        <taxon>Streptophyta</taxon>
        <taxon>Embryophyta</taxon>
        <taxon>Tracheophyta</taxon>
        <taxon>Spermatophyta</taxon>
        <taxon>Magnoliopsida</taxon>
        <taxon>eudicotyledons</taxon>
        <taxon>Gunneridae</taxon>
        <taxon>Pentapetalae</taxon>
        <taxon>rosids</taxon>
        <taxon>fabids</taxon>
        <taxon>Fabales</taxon>
        <taxon>Fabaceae</taxon>
        <taxon>Papilionoideae</taxon>
        <taxon>50 kb inversion clade</taxon>
        <taxon>NPAAA clade</taxon>
        <taxon>indigoferoid/millettioid clade</taxon>
        <taxon>Phaseoleae</taxon>
        <taxon>Glycine</taxon>
        <taxon>Glycine subgen. Soja</taxon>
    </lineage>
</organism>
<name>K7KKI5_SOYBN</name>
<evidence type="ECO:0000313" key="3">
    <source>
        <dbReference type="Proteomes" id="UP000008827"/>
    </source>
</evidence>
<dbReference type="HOGENOM" id="CLU_3072553_0_0_1"/>
<accession>K7KKI5</accession>
<dbReference type="PaxDb" id="3847-GLYMA04G32410.1"/>
<reference evidence="1 2" key="1">
    <citation type="journal article" date="2010" name="Nature">
        <title>Genome sequence of the palaeopolyploid soybean.</title>
        <authorList>
            <person name="Schmutz J."/>
            <person name="Cannon S.B."/>
            <person name="Schlueter J."/>
            <person name="Ma J."/>
            <person name="Mitros T."/>
            <person name="Nelson W."/>
            <person name="Hyten D.L."/>
            <person name="Song Q."/>
            <person name="Thelen J.J."/>
            <person name="Cheng J."/>
            <person name="Xu D."/>
            <person name="Hellsten U."/>
            <person name="May G.D."/>
            <person name="Yu Y."/>
            <person name="Sakurai T."/>
            <person name="Umezawa T."/>
            <person name="Bhattacharyya M.K."/>
            <person name="Sandhu D."/>
            <person name="Valliyodan B."/>
            <person name="Lindquist E."/>
            <person name="Peto M."/>
            <person name="Grant D."/>
            <person name="Shu S."/>
            <person name="Goodstein D."/>
            <person name="Barry K."/>
            <person name="Futrell-Griggs M."/>
            <person name="Abernathy B."/>
            <person name="Du J."/>
            <person name="Tian Z."/>
            <person name="Zhu L."/>
            <person name="Gill N."/>
            <person name="Joshi T."/>
            <person name="Libault M."/>
            <person name="Sethuraman A."/>
            <person name="Zhang X.-C."/>
            <person name="Shinozaki K."/>
            <person name="Nguyen H.T."/>
            <person name="Wing R.A."/>
            <person name="Cregan P."/>
            <person name="Specht J."/>
            <person name="Grimwood J."/>
            <person name="Rokhsar D."/>
            <person name="Stacey G."/>
            <person name="Shoemaker R.C."/>
            <person name="Jackson S.A."/>
        </authorList>
    </citation>
    <scope>NUCLEOTIDE SEQUENCE [LARGE SCALE GENOMIC DNA]</scope>
    <source>
        <strain evidence="2">cv. Williams 82</strain>
        <tissue evidence="1">Callus</tissue>
    </source>
</reference>
<dbReference type="InParanoid" id="K7KKI5"/>
<proteinExistence type="predicted"/>
<dbReference type="Proteomes" id="UP000008827">
    <property type="component" value="Chromosome 4"/>
</dbReference>
<dbReference type="AlphaFoldDB" id="K7KKI5"/>